<evidence type="ECO:0000256" key="1">
    <source>
        <dbReference type="ARBA" id="ARBA00004310"/>
    </source>
</evidence>
<dbReference type="GO" id="GO:0046789">
    <property type="term" value="F:host cell surface receptor binding"/>
    <property type="evidence" value="ECO:0007669"/>
    <property type="project" value="UniProtKB-UniRule"/>
</dbReference>
<dbReference type="InterPro" id="IPR013828">
    <property type="entry name" value="Hemagglutn_HA1_a/b_dom_sf"/>
</dbReference>
<keyword evidence="12 22" id="KW-1043">Host membrane</keyword>
<evidence type="ECO:0000256" key="11">
    <source>
        <dbReference type="ARBA" id="ARBA00022844"/>
    </source>
</evidence>
<protein>
    <recommendedName>
        <fullName evidence="22">Hemagglutinin</fullName>
    </recommendedName>
    <component>
        <recommendedName>
            <fullName evidence="22">Hemagglutinin HA1 chain</fullName>
        </recommendedName>
    </component>
    <component>
        <recommendedName>
            <fullName evidence="22">Hemagglutinin HA2 chain</fullName>
        </recommendedName>
    </component>
</protein>
<dbReference type="SUPFAM" id="SSF58064">
    <property type="entry name" value="Influenza hemagglutinin (stalk)"/>
    <property type="match status" value="1"/>
</dbReference>
<dbReference type="PRINTS" id="PR00329">
    <property type="entry name" value="HEMAGGLUTN12"/>
</dbReference>
<keyword evidence="7 22" id="KW-1165">Clathrin-mediated endocytosis of virus by host</keyword>
<evidence type="ECO:0000256" key="2">
    <source>
        <dbReference type="ARBA" id="ARBA00006321"/>
    </source>
</evidence>
<evidence type="ECO:0000256" key="20">
    <source>
        <dbReference type="ARBA" id="ARBA00023288"/>
    </source>
</evidence>
<keyword evidence="21 22" id="KW-1160">Virus entry into host cell</keyword>
<evidence type="ECO:0000256" key="8">
    <source>
        <dbReference type="ARBA" id="ARBA00022581"/>
    </source>
</evidence>
<keyword evidence="20 22" id="KW-0449">Lipoprotein</keyword>
<comment type="caution">
    <text evidence="22">Lacks conserved residue(s) required for the propagation of feature annotation.</text>
</comment>
<dbReference type="GO" id="GO:0016020">
    <property type="term" value="C:membrane"/>
    <property type="evidence" value="ECO:0007669"/>
    <property type="project" value="UniProtKB-UniRule"/>
</dbReference>
<comment type="similarity">
    <text evidence="2 22 23">Belongs to the influenza viruses hemagglutinin family.</text>
</comment>
<evidence type="ECO:0000256" key="12">
    <source>
        <dbReference type="ARBA" id="ARBA00022870"/>
    </source>
</evidence>
<evidence type="ECO:0000256" key="13">
    <source>
        <dbReference type="ARBA" id="ARBA00022879"/>
    </source>
</evidence>
<comment type="subcellular location">
    <subcellularLocation>
        <location evidence="1 22">Host apical cell membrane</location>
        <topology evidence="1 22">Single-pass type I membrane protein</topology>
    </subcellularLocation>
    <subcellularLocation>
        <location evidence="22">Virion membrane</location>
        <topology evidence="22">Single-pass type I membrane protein</topology>
    </subcellularLocation>
    <text evidence="22">Targeted to the apical plasma membrane in epithelial polarized cells through a signal present in the transmembrane domain. Associated with glycosphingolipid- and cholesterol-enriched detergent-resistant lipid rafts.</text>
</comment>
<dbReference type="InterPro" id="IPR008980">
    <property type="entry name" value="Capsid_hemagglutn"/>
</dbReference>
<evidence type="ECO:0000256" key="14">
    <source>
        <dbReference type="ARBA" id="ARBA00022890"/>
    </source>
</evidence>
<comment type="subunit">
    <text evidence="22 23">Homotrimer of disulfide-linked HA1-HA2.</text>
</comment>
<evidence type="ECO:0000256" key="16">
    <source>
        <dbReference type="ARBA" id="ARBA00023139"/>
    </source>
</evidence>
<keyword evidence="15 22" id="KW-0472">Membrane</keyword>
<keyword evidence="22" id="KW-1133">Transmembrane helix</keyword>
<keyword evidence="13 22" id="KW-0261">Viral envelope protein</keyword>
<dbReference type="GO" id="GO:0019064">
    <property type="term" value="P:fusion of virus membrane with host plasma membrane"/>
    <property type="evidence" value="ECO:0007669"/>
    <property type="project" value="InterPro"/>
</dbReference>
<feature type="lipid moiety-binding region" description="S-palmitoyl cysteine; by host" evidence="22">
    <location>
        <position position="565"/>
    </location>
</feature>
<dbReference type="Gene3D" id="2.10.77.10">
    <property type="entry name" value="Hemagglutinin Chain A, Domain 2"/>
    <property type="match status" value="1"/>
</dbReference>
<dbReference type="HAMAP" id="MF_04072">
    <property type="entry name" value="INFV_HEMA"/>
    <property type="match status" value="1"/>
</dbReference>
<feature type="coiled-coil region" evidence="24">
    <location>
        <begin position="400"/>
        <end position="427"/>
    </location>
</feature>
<evidence type="ECO:0000256" key="6">
    <source>
        <dbReference type="ARBA" id="ARBA00022546"/>
    </source>
</evidence>
<comment type="function">
    <text evidence="23">Binds to sialic acid-containing receptors on the cell surface, bringing about the attachment of the virus particle to the cell. This attachment induces virion internalization of about two third of the virus particles through clathrin-dependent endocytosis and about one third through a clathrin- and caveolin-independent pathway. Plays a major role in the determination of host range restriction and virulence. Class I viral fusion protein. Responsible for penetration of the virus into the cell cytoplasm by mediating the fusion of the membrane of the endocytosed virus particle with the endosomal membrane. Low pH in endosomes induces an irreversible conformational change in HA2, releasing the fusion hydrophobic peptide. Several trimers are required to form a competent fusion pore.</text>
</comment>
<name>D9IGB8_9INFA</name>
<keyword evidence="19 22" id="KW-1167">Clathrin- and caveolin-independent endocytosis of virus by host</keyword>
<evidence type="ECO:0000256" key="21">
    <source>
        <dbReference type="ARBA" id="ARBA00023296"/>
    </source>
</evidence>
<comment type="PTM">
    <text evidence="22">Palmitoylated.</text>
</comment>
<organism evidence="25">
    <name type="scientific">Influenza A virus</name>
    <name type="common">A/duck/Shantou/494/2002(H6N2)</name>
    <dbReference type="NCBI Taxonomy" id="759520"/>
    <lineage>
        <taxon>Viruses</taxon>
        <taxon>Riboviria</taxon>
        <taxon>Orthornavirae</taxon>
        <taxon>Negarnaviricota</taxon>
        <taxon>Polyploviricotina</taxon>
        <taxon>Insthoviricetes</taxon>
        <taxon>Articulavirales</taxon>
        <taxon>Orthomyxoviridae</taxon>
        <taxon>Alphainfluenzavirus</taxon>
        <taxon>Alphainfluenzavirus influenzae</taxon>
        <taxon>Influenza A virus</taxon>
    </lineage>
</organism>
<dbReference type="GO" id="GO:0019031">
    <property type="term" value="C:viral envelope"/>
    <property type="evidence" value="ECO:0007669"/>
    <property type="project" value="UniProtKB-UniRule"/>
</dbReference>
<comment type="PTM">
    <text evidence="22">In natural infection, inactive HA is matured into HA1 and HA2 outside the cell by one or more trypsin-like, arginine-specific endoprotease secreted by the bronchial epithelial cells. One identified protease that may be involved in this process is secreted in lungs by club cells.</text>
</comment>
<dbReference type="GO" id="GO:0019062">
    <property type="term" value="P:virion attachment to host cell"/>
    <property type="evidence" value="ECO:0007669"/>
    <property type="project" value="UniProtKB-KW"/>
</dbReference>
<dbReference type="SUPFAM" id="SSF49818">
    <property type="entry name" value="Viral protein domain"/>
    <property type="match status" value="1"/>
</dbReference>
<dbReference type="PRINTS" id="PR00330">
    <property type="entry name" value="HEMAGGLUTN1"/>
</dbReference>
<evidence type="ECO:0000256" key="9">
    <source>
        <dbReference type="ARBA" id="ARBA00022595"/>
    </source>
</evidence>
<keyword evidence="5 22" id="KW-1032">Host cell membrane</keyword>
<keyword evidence="24" id="KW-0175">Coiled coil</keyword>
<evidence type="ECO:0000256" key="24">
    <source>
        <dbReference type="SAM" id="Coils"/>
    </source>
</evidence>
<evidence type="ECO:0000256" key="23">
    <source>
        <dbReference type="RuleBase" id="RU003324"/>
    </source>
</evidence>
<dbReference type="Gene3D" id="3.90.209.20">
    <property type="match status" value="1"/>
</dbReference>
<dbReference type="InterPro" id="IPR001364">
    <property type="entry name" value="Hemagglutn_influenz_A/B"/>
</dbReference>
<feature type="disulfide bond" evidence="22">
    <location>
        <begin position="71"/>
        <end position="83"/>
    </location>
</feature>
<feature type="chain" id="PRO_5023230530" description="Hemagglutinin HA2 chain" evidence="22">
    <location>
        <begin position="345"/>
        <end position="566"/>
    </location>
</feature>
<feature type="disulfide bond" evidence="22">
    <location>
        <begin position="296"/>
        <end position="320"/>
    </location>
</feature>
<dbReference type="EMBL" id="HM144436">
    <property type="protein sequence ID" value="ADG44802.1"/>
    <property type="molecule type" value="Viral_cRNA"/>
</dbReference>
<evidence type="ECO:0000256" key="15">
    <source>
        <dbReference type="ARBA" id="ARBA00023136"/>
    </source>
</evidence>
<evidence type="ECO:0000256" key="4">
    <source>
        <dbReference type="ARBA" id="ARBA00022510"/>
    </source>
</evidence>
<evidence type="ECO:0000256" key="7">
    <source>
        <dbReference type="ARBA" id="ARBA00022570"/>
    </source>
</evidence>
<keyword evidence="17 22" id="KW-1015">Disulfide bond</keyword>
<dbReference type="GO" id="GO:0075512">
    <property type="term" value="P:clathrin-dependent endocytosis of virus by host cell"/>
    <property type="evidence" value="ECO:0007669"/>
    <property type="project" value="UniProtKB-UniRule"/>
</dbReference>
<dbReference type="GO" id="GO:0020002">
    <property type="term" value="C:host cell plasma membrane"/>
    <property type="evidence" value="ECO:0007669"/>
    <property type="project" value="UniProtKB-SubCell"/>
</dbReference>
<keyword evidence="4 22" id="KW-1170">Fusion of virus membrane with host endosomal membrane</keyword>
<keyword evidence="11 22" id="KW-0946">Virion</keyword>
<feature type="transmembrane region" description="Helical" evidence="22">
    <location>
        <begin position="531"/>
        <end position="553"/>
    </location>
</feature>
<feature type="disulfide bond" evidence="22">
    <location>
        <begin position="106"/>
        <end position="151"/>
    </location>
</feature>
<dbReference type="Gene3D" id="3.90.20.10">
    <property type="match status" value="1"/>
</dbReference>
<evidence type="ECO:0000256" key="5">
    <source>
        <dbReference type="ARBA" id="ARBA00022511"/>
    </source>
</evidence>
<keyword evidence="8 22" id="KW-0945">Host-virus interaction</keyword>
<dbReference type="Pfam" id="PF00509">
    <property type="entry name" value="Hemagglutinin"/>
    <property type="match status" value="1"/>
</dbReference>
<evidence type="ECO:0000313" key="25">
    <source>
        <dbReference type="EMBL" id="ADG44802.1"/>
    </source>
</evidence>
<keyword evidence="6 22" id="KW-0348">Hemagglutinin</keyword>
<keyword evidence="16 22" id="KW-0564">Palmitate</keyword>
<sequence length="566" mass="63600">MIAIIIIAILATTGKSDKICIGYHANNSTTQVDTILEKNVTVTHSVELLENQKEERFCKVLNRAPLDLKGCTIEGWILGNPRCDLLLGDQSWSYIVERPTAQNGICYPGVLNEVEELKALIGSGERVERFEMFPKSTWAGVDTNSGVSSACPYTTGSSFYRNLLWIIKTRSAAYPVIRGTYNNTGKQPILYFWGVHHPPDTNEQNTLYGSGDRYVRMGTERMNFAKSPEIAARPAVNGQRGRIDYYWSVLKPGETLNVESNGNLIAPWYAYRFVSTNRKGAVFKSNLPIENCDASCQTIAGVLRTNKTFQNVSPLWIGECPKYVKSESLRLATGLRNVPQIETRGLFGAIAGFIEGGWTGMIDGWYGYHHENSQGSGYAADRESTQKAIDGITNKVNSIIDKMNTQFEAVDHEFSNLERRIDNLNKRMEDGFLDVWTYNAELLVLLENERTLDMHDANVKNLYEKVRSQLRDNAKDLGNGCFEFWHKCDNECIESVKNGTYNYPQYQGESRLNRQTIESVKLENLGVYQILAIYSTVSSSLVLVGLILAMGVWMCSNGSMQCRICI</sequence>
<gene>
    <name evidence="22 25" type="primary">HA</name>
</gene>
<evidence type="ECO:0000256" key="3">
    <source>
        <dbReference type="ARBA" id="ARBA00022506"/>
    </source>
</evidence>
<dbReference type="GO" id="GO:0039654">
    <property type="term" value="P:fusion of virus membrane with host endosome membrane"/>
    <property type="evidence" value="ECO:0007669"/>
    <property type="project" value="UniProtKB-UniRule"/>
</dbReference>
<reference evidence="25" key="1">
    <citation type="journal article" date="2010" name="J. Virol.">
        <title>Establishment of an H6N2 influenza virus lineage in domestic ducks in southern China.</title>
        <authorList>
            <person name="Huang K."/>
            <person name="Bahl J."/>
            <person name="Fan X.H."/>
            <person name="Vijaykrishna D."/>
            <person name="Cheung C.L."/>
            <person name="Webby R.J."/>
            <person name="Webster R.G."/>
            <person name="Chen H."/>
            <person name="Smith G.J."/>
            <person name="Peiris J.S."/>
            <person name="Guan Y."/>
        </authorList>
    </citation>
    <scope>NUCLEOTIDE SEQUENCE</scope>
    <source>
        <strain evidence="25">A/duck/Shantou/494/2002</strain>
    </source>
</reference>
<evidence type="ECO:0000256" key="22">
    <source>
        <dbReference type="HAMAP-Rule" id="MF_04072"/>
    </source>
</evidence>
<evidence type="ECO:0000256" key="17">
    <source>
        <dbReference type="ARBA" id="ARBA00023157"/>
    </source>
</evidence>
<feature type="site" description="Cleavage; by host" evidence="22">
    <location>
        <begin position="344"/>
        <end position="345"/>
    </location>
</feature>
<feature type="lipid moiety-binding region" description="S-palmitoyl cysteine; by host" evidence="22">
    <location>
        <position position="562"/>
    </location>
</feature>
<keyword evidence="22" id="KW-0812">Transmembrane</keyword>
<evidence type="ECO:0000256" key="19">
    <source>
        <dbReference type="ARBA" id="ARBA00023261"/>
    </source>
</evidence>
<accession>D9IGB8</accession>
<keyword evidence="18 22" id="KW-0325">Glycoprotein</keyword>
<feature type="disulfide bond" evidence="22">
    <location>
        <begin position="488"/>
        <end position="492"/>
    </location>
</feature>
<evidence type="ECO:0000256" key="18">
    <source>
        <dbReference type="ARBA" id="ARBA00023180"/>
    </source>
</evidence>
<dbReference type="GO" id="GO:0046761">
    <property type="term" value="P:viral budding from plasma membrane"/>
    <property type="evidence" value="ECO:0007669"/>
    <property type="project" value="UniProtKB-UniRule"/>
</dbReference>
<dbReference type="Proteomes" id="UP001363261">
    <property type="component" value="Genome"/>
</dbReference>
<feature type="lipid moiety-binding region" description="S-palmitoyl cysteine; by host" evidence="22">
    <location>
        <position position="555"/>
    </location>
</feature>
<keyword evidence="3 22" id="KW-1168">Fusion of virus membrane with host membrane</keyword>
<proteinExistence type="inferred from homology"/>
<keyword evidence="14 22" id="KW-1164">Virus endocytosis by host</keyword>
<dbReference type="GO" id="GO:0055036">
    <property type="term" value="C:virion membrane"/>
    <property type="evidence" value="ECO:0007669"/>
    <property type="project" value="UniProtKB-SubCell"/>
</dbReference>
<evidence type="ECO:0000256" key="10">
    <source>
        <dbReference type="ARBA" id="ARBA00022804"/>
    </source>
</evidence>
<dbReference type="InterPro" id="IPR000149">
    <property type="entry name" value="Hemagglutn_influenz_A"/>
</dbReference>
<comment type="function">
    <text evidence="22">Binds to sialic acid-containing receptors on the cell surface, bringing about the attachment of the virus particle to the cell. This attachment induces virion internalization either through clathrin-dependent endocytosis or through clathrin- and caveolin-independent pathway. Plays a major role in the determination of host range restriction and virulence. Class I viral fusion protein. Responsible for penetration of the virus into the cell cytoplasm by mediating the fusion of the membrane of the endocytosed virus particle with the endosomal membrane. Low pH in endosomes induces an irreversible conformational change in HA2, releasing the fusion hydrophobic peptide. Several trimers are required to form a competent fusion pore.</text>
</comment>
<keyword evidence="10 22" id="KW-1161">Viral attachment to host cell</keyword>
<keyword evidence="22" id="KW-0732">Signal</keyword>
<keyword evidence="9 22" id="KW-1162">Viral penetration into host cytoplasm</keyword>